<feature type="domain" description="Ints3-like C-terminal" evidence="2">
    <location>
        <begin position="2"/>
        <end position="124"/>
    </location>
</feature>
<dbReference type="OMA" id="RYWCREY"/>
<dbReference type="EnsemblMetazoa" id="XM_028663111.1">
    <property type="protein sequence ID" value="XP_028518912.1"/>
    <property type="gene ID" value="LOC110252094"/>
</dbReference>
<evidence type="ECO:0000313" key="4">
    <source>
        <dbReference type="Proteomes" id="UP000887567"/>
    </source>
</evidence>
<name>A0A913YWN7_EXADI</name>
<dbReference type="Proteomes" id="UP000887567">
    <property type="component" value="Unplaced"/>
</dbReference>
<keyword evidence="4" id="KW-1185">Reference proteome</keyword>
<feature type="region of interest" description="Disordered" evidence="1">
    <location>
        <begin position="129"/>
        <end position="182"/>
    </location>
</feature>
<accession>A0A913YWN7</accession>
<organism evidence="3 4">
    <name type="scientific">Exaiptasia diaphana</name>
    <name type="common">Tropical sea anemone</name>
    <name type="synonym">Aiptasia pulchella</name>
    <dbReference type="NCBI Taxonomy" id="2652724"/>
    <lineage>
        <taxon>Eukaryota</taxon>
        <taxon>Metazoa</taxon>
        <taxon>Cnidaria</taxon>
        <taxon>Anthozoa</taxon>
        <taxon>Hexacorallia</taxon>
        <taxon>Actiniaria</taxon>
        <taxon>Aiptasiidae</taxon>
        <taxon>Exaiptasia</taxon>
    </lineage>
</organism>
<proteinExistence type="predicted"/>
<evidence type="ECO:0000256" key="1">
    <source>
        <dbReference type="SAM" id="MobiDB-lite"/>
    </source>
</evidence>
<feature type="compositionally biased region" description="Polar residues" evidence="1">
    <location>
        <begin position="173"/>
        <end position="182"/>
    </location>
</feature>
<dbReference type="RefSeq" id="XP_028518912.1">
    <property type="nucleotide sequence ID" value="XM_028663111.1"/>
</dbReference>
<evidence type="ECO:0000313" key="3">
    <source>
        <dbReference type="EnsemblMetazoa" id="XP_028518912.1"/>
    </source>
</evidence>
<evidence type="ECO:0000259" key="2">
    <source>
        <dbReference type="Pfam" id="PF24566"/>
    </source>
</evidence>
<sequence>MKSVEPSHDLLTPVVAMECPDKRPGNQFVTALLKCWSVEYSSELAQLASQQISKQLSGGKKRKNAKNQPSVDQILGHLDWLYKISQEQEDISFFKQDNIRSALDQAKIAGTEARKSRFKMLFSLCDEKESRKRNTRTSRTQAAASKHVQSSDESDEEEDSVKPKQAKRRKKNNSSVESDSDE</sequence>
<protein>
    <recommendedName>
        <fullName evidence="2">Ints3-like C-terminal domain-containing protein</fullName>
    </recommendedName>
</protein>
<dbReference type="GeneID" id="110252094"/>
<reference evidence="3" key="1">
    <citation type="submission" date="2022-11" db="UniProtKB">
        <authorList>
            <consortium name="EnsemblMetazoa"/>
        </authorList>
    </citation>
    <scope>IDENTIFICATION</scope>
</reference>
<dbReference type="InterPro" id="IPR056518">
    <property type="entry name" value="HEAT_Ints3_C"/>
</dbReference>
<dbReference type="AlphaFoldDB" id="A0A913YWN7"/>
<dbReference type="Pfam" id="PF24566">
    <property type="entry name" value="HEAT_Ints3_C"/>
    <property type="match status" value="1"/>
</dbReference>
<dbReference type="KEGG" id="epa:110252094"/>